<dbReference type="InterPro" id="IPR002711">
    <property type="entry name" value="HNH"/>
</dbReference>
<gene>
    <name evidence="3" type="ORF">HMPREF9306_00212</name>
</gene>
<dbReference type="SMART" id="SM00507">
    <property type="entry name" value="HNHc"/>
    <property type="match status" value="1"/>
</dbReference>
<comment type="caution">
    <text evidence="3">The sequence shown here is derived from an EMBL/GenBank/DDBJ whole genome shotgun (WGS) entry which is preliminary data.</text>
</comment>
<dbReference type="EMBL" id="AGZR01000003">
    <property type="protein sequence ID" value="EPD33798.1"/>
    <property type="molecule type" value="Genomic_DNA"/>
</dbReference>
<evidence type="ECO:0000313" key="3">
    <source>
        <dbReference type="EMBL" id="EPD33798.1"/>
    </source>
</evidence>
<evidence type="ECO:0000313" key="4">
    <source>
        <dbReference type="Proteomes" id="UP000014417"/>
    </source>
</evidence>
<protein>
    <recommendedName>
        <fullName evidence="2">HNH nuclease domain-containing protein</fullName>
    </recommendedName>
</protein>
<dbReference type="Proteomes" id="UP000014417">
    <property type="component" value="Unassembled WGS sequence"/>
</dbReference>
<dbReference type="GO" id="GO:0008270">
    <property type="term" value="F:zinc ion binding"/>
    <property type="evidence" value="ECO:0007669"/>
    <property type="project" value="InterPro"/>
</dbReference>
<dbReference type="CDD" id="cd00085">
    <property type="entry name" value="HNHc"/>
    <property type="match status" value="1"/>
</dbReference>
<feature type="domain" description="HNH nuclease" evidence="2">
    <location>
        <begin position="13"/>
        <end position="71"/>
    </location>
</feature>
<keyword evidence="4" id="KW-1185">Reference proteome</keyword>
<evidence type="ECO:0000259" key="2">
    <source>
        <dbReference type="SMART" id="SM00507"/>
    </source>
</evidence>
<organism evidence="3 4">
    <name type="scientific">Propionimicrobium lymphophilum ACS-093-V-SCH5</name>
    <dbReference type="NCBI Taxonomy" id="883161"/>
    <lineage>
        <taxon>Bacteria</taxon>
        <taxon>Bacillati</taxon>
        <taxon>Actinomycetota</taxon>
        <taxon>Actinomycetes</taxon>
        <taxon>Propionibacteriales</taxon>
        <taxon>Propionibacteriaceae</taxon>
        <taxon>Propionimicrobium</taxon>
    </lineage>
</organism>
<evidence type="ECO:0000256" key="1">
    <source>
        <dbReference type="SAM" id="MobiDB-lite"/>
    </source>
</evidence>
<dbReference type="OrthoDB" id="9802901at2"/>
<sequence>MSKQSLKGKTWTRLAAKIIERDGGQCLRCGSCDDLTVDHIIPLDAMSEEDIDDGLPTDPSNLQTLCRRCNGRKSNRPDDQRRTWLNPNWLEGPGLFPTTP</sequence>
<dbReference type="AlphaFoldDB" id="S2W203"/>
<dbReference type="Gene3D" id="1.10.30.50">
    <property type="match status" value="1"/>
</dbReference>
<dbReference type="STRING" id="883161.HMPREF9306_00212"/>
<feature type="region of interest" description="Disordered" evidence="1">
    <location>
        <begin position="72"/>
        <end position="100"/>
    </location>
</feature>
<name>S2W203_9ACTN</name>
<dbReference type="GO" id="GO:0003676">
    <property type="term" value="F:nucleic acid binding"/>
    <property type="evidence" value="ECO:0007669"/>
    <property type="project" value="InterPro"/>
</dbReference>
<dbReference type="InterPro" id="IPR003615">
    <property type="entry name" value="HNH_nuc"/>
</dbReference>
<reference evidence="3 4" key="1">
    <citation type="submission" date="2013-04" db="EMBL/GenBank/DDBJ databases">
        <title>The Genome Sequence of Propionimicrobium lymphophilum ACS-093-V-SCH5.</title>
        <authorList>
            <consortium name="The Broad Institute Genomics Platform"/>
            <person name="Earl A."/>
            <person name="Ward D."/>
            <person name="Feldgarden M."/>
            <person name="Gevers D."/>
            <person name="Saerens B."/>
            <person name="Vaneechoutte M."/>
            <person name="Walker B."/>
            <person name="Young S."/>
            <person name="Zeng Q."/>
            <person name="Gargeya S."/>
            <person name="Fitzgerald M."/>
            <person name="Haas B."/>
            <person name="Abouelleil A."/>
            <person name="Allen A.W."/>
            <person name="Alvarado L."/>
            <person name="Arachchi H.M."/>
            <person name="Berlin A.M."/>
            <person name="Chapman S.B."/>
            <person name="Gainer-Dewar J."/>
            <person name="Goldberg J."/>
            <person name="Griggs A."/>
            <person name="Gujja S."/>
            <person name="Hansen M."/>
            <person name="Howarth C."/>
            <person name="Imamovic A."/>
            <person name="Ireland A."/>
            <person name="Larimer J."/>
            <person name="McCowan C."/>
            <person name="Murphy C."/>
            <person name="Pearson M."/>
            <person name="Poon T.W."/>
            <person name="Priest M."/>
            <person name="Roberts A."/>
            <person name="Saif S."/>
            <person name="Shea T."/>
            <person name="Sisk P."/>
            <person name="Sykes S."/>
            <person name="Wortman J."/>
            <person name="Nusbaum C."/>
            <person name="Birren B."/>
        </authorList>
    </citation>
    <scope>NUCLEOTIDE SEQUENCE [LARGE SCALE GENOMIC DNA]</scope>
    <source>
        <strain evidence="3 4">ACS-093-V-SCH5</strain>
    </source>
</reference>
<proteinExistence type="predicted"/>
<accession>S2W203</accession>
<dbReference type="Pfam" id="PF01844">
    <property type="entry name" value="HNH"/>
    <property type="match status" value="1"/>
</dbReference>
<dbReference type="HOGENOM" id="CLU_2303459_0_0_11"/>
<dbReference type="GO" id="GO:0004519">
    <property type="term" value="F:endonuclease activity"/>
    <property type="evidence" value="ECO:0007669"/>
    <property type="project" value="InterPro"/>
</dbReference>
<dbReference type="RefSeq" id="WP_016455070.1">
    <property type="nucleotide sequence ID" value="NZ_KE150269.1"/>
</dbReference>